<name>A0A5R8NAZ7_9NOCA</name>
<accession>A0A5R8NAZ7</accession>
<sequence>MEEPRHELAALIDRVRDANGWSDTDITRRATAEGHKLGKSNLSRIRNTDVVSITASTIRGLAAGLAIPESEVAQAALVSMGIDLPQFGEIDLETAVRLDADLSVRDKSMLLDLLRGMRQPGETARHRPIGAVRYHKVTAEELDAAVARALEHMGVAHARLPSHSQPPYNPEAAQLAEETESDLHVDHSAGRPDAAPLEQPPFDRSRLLAAMSEPDQEDRAGKSRRSRRSKVDLEQREHELPEDDDFHEQ</sequence>
<evidence type="ECO:0000313" key="2">
    <source>
        <dbReference type="EMBL" id="TLF72881.1"/>
    </source>
</evidence>
<feature type="compositionally biased region" description="Basic and acidic residues" evidence="1">
    <location>
        <begin position="229"/>
        <end position="239"/>
    </location>
</feature>
<reference evidence="2 3" key="1">
    <citation type="submission" date="2019-05" db="EMBL/GenBank/DDBJ databases">
        <title>Genomes sequences of two Nocardia cyriacigeorgica environmental isolates, type strains Nocardia asteroides ATCC 19247 and Nocardia cyriacigeorgica DSM 44484.</title>
        <authorList>
            <person name="Vautrin F."/>
            <person name="Bergeron E."/>
            <person name="Dubost A."/>
            <person name="Abrouk D."/>
            <person name="Rodriguez Nava V."/>
            <person name="Pujic P."/>
        </authorList>
    </citation>
    <scope>NUCLEOTIDE SEQUENCE [LARGE SCALE GENOMIC DNA]</scope>
    <source>
        <strain evidence="2 3">EML 446</strain>
    </source>
</reference>
<dbReference type="AlphaFoldDB" id="A0A5R8NAZ7"/>
<organism evidence="2 3">
    <name type="scientific">Nocardia cyriacigeorgica</name>
    <dbReference type="NCBI Taxonomy" id="135487"/>
    <lineage>
        <taxon>Bacteria</taxon>
        <taxon>Bacillati</taxon>
        <taxon>Actinomycetota</taxon>
        <taxon>Actinomycetes</taxon>
        <taxon>Mycobacteriales</taxon>
        <taxon>Nocardiaceae</taxon>
        <taxon>Nocardia</taxon>
    </lineage>
</organism>
<evidence type="ECO:0000313" key="3">
    <source>
        <dbReference type="Proteomes" id="UP000306378"/>
    </source>
</evidence>
<evidence type="ECO:0000256" key="1">
    <source>
        <dbReference type="SAM" id="MobiDB-lite"/>
    </source>
</evidence>
<feature type="compositionally biased region" description="Basic and acidic residues" evidence="1">
    <location>
        <begin position="181"/>
        <end position="190"/>
    </location>
</feature>
<dbReference type="RefSeq" id="WP_138452751.1">
    <property type="nucleotide sequence ID" value="NZ_VBUT01000014.1"/>
</dbReference>
<protein>
    <submittedName>
        <fullName evidence="2">Uncharacterized protein</fullName>
    </submittedName>
</protein>
<gene>
    <name evidence="2" type="ORF">FEK34_28060</name>
</gene>
<dbReference type="Proteomes" id="UP000306378">
    <property type="component" value="Unassembled WGS sequence"/>
</dbReference>
<feature type="region of interest" description="Disordered" evidence="1">
    <location>
        <begin position="160"/>
        <end position="249"/>
    </location>
</feature>
<comment type="caution">
    <text evidence="2">The sequence shown here is derived from an EMBL/GenBank/DDBJ whole genome shotgun (WGS) entry which is preliminary data.</text>
</comment>
<feature type="compositionally biased region" description="Acidic residues" evidence="1">
    <location>
        <begin position="240"/>
        <end position="249"/>
    </location>
</feature>
<dbReference type="EMBL" id="VBUT01000014">
    <property type="protein sequence ID" value="TLF72881.1"/>
    <property type="molecule type" value="Genomic_DNA"/>
</dbReference>
<proteinExistence type="predicted"/>